<dbReference type="EMBL" id="JADFTS010000009">
    <property type="protein sequence ID" value="KAF9590770.1"/>
    <property type="molecule type" value="Genomic_DNA"/>
</dbReference>
<dbReference type="AlphaFoldDB" id="A0A835LDP2"/>
<dbReference type="Proteomes" id="UP000631114">
    <property type="component" value="Unassembled WGS sequence"/>
</dbReference>
<dbReference type="PANTHER" id="PTHR31945:SF20">
    <property type="entry name" value="TRANSCRIPTION FACTOR DYT1"/>
    <property type="match status" value="1"/>
</dbReference>
<dbReference type="Pfam" id="PF22754">
    <property type="entry name" value="bHLH-TF_ACT-like_plant"/>
    <property type="match status" value="1"/>
</dbReference>
<keyword evidence="5" id="KW-1185">Reference proteome</keyword>
<comment type="subcellular location">
    <subcellularLocation>
        <location evidence="1">Nucleus</location>
    </subcellularLocation>
</comment>
<organism evidence="4 5">
    <name type="scientific">Coptis chinensis</name>
    <dbReference type="NCBI Taxonomy" id="261450"/>
    <lineage>
        <taxon>Eukaryota</taxon>
        <taxon>Viridiplantae</taxon>
        <taxon>Streptophyta</taxon>
        <taxon>Embryophyta</taxon>
        <taxon>Tracheophyta</taxon>
        <taxon>Spermatophyta</taxon>
        <taxon>Magnoliopsida</taxon>
        <taxon>Ranunculales</taxon>
        <taxon>Ranunculaceae</taxon>
        <taxon>Coptidoideae</taxon>
        <taxon>Coptis</taxon>
    </lineage>
</organism>
<dbReference type="GO" id="GO:0005634">
    <property type="term" value="C:nucleus"/>
    <property type="evidence" value="ECO:0007669"/>
    <property type="project" value="UniProtKB-SubCell"/>
</dbReference>
<keyword evidence="2" id="KW-0539">Nucleus</keyword>
<sequence>MNKATIIDDAITYITGLQNHVKGLSERLIEMETVEGEKQGSEEDTTEEIEKFQIEDEVKVTCIDEHRLWLKVICESKRGRFTKLMETINGLGFGITDTNVTTSKGVTLIMFCVEVRYGKL</sequence>
<dbReference type="PANTHER" id="PTHR31945">
    <property type="entry name" value="TRANSCRIPTION FACTOR SCREAM2-RELATED"/>
    <property type="match status" value="1"/>
</dbReference>
<comment type="caution">
    <text evidence="4">The sequence shown here is derived from an EMBL/GenBank/DDBJ whole genome shotgun (WGS) entry which is preliminary data.</text>
</comment>
<dbReference type="InterPro" id="IPR054502">
    <property type="entry name" value="bHLH-TF_ACT-like_plant"/>
</dbReference>
<dbReference type="GO" id="GO:0043565">
    <property type="term" value="F:sequence-specific DNA binding"/>
    <property type="evidence" value="ECO:0007669"/>
    <property type="project" value="TreeGrafter"/>
</dbReference>
<feature type="domain" description="Plant bHLH transcription factor ACT-like" evidence="3">
    <location>
        <begin position="57"/>
        <end position="113"/>
    </location>
</feature>
<gene>
    <name evidence="4" type="ORF">IFM89_038297</name>
</gene>
<evidence type="ECO:0000256" key="2">
    <source>
        <dbReference type="ARBA" id="ARBA00023242"/>
    </source>
</evidence>
<evidence type="ECO:0000313" key="5">
    <source>
        <dbReference type="Proteomes" id="UP000631114"/>
    </source>
</evidence>
<proteinExistence type="predicted"/>
<evidence type="ECO:0000313" key="4">
    <source>
        <dbReference type="EMBL" id="KAF9590770.1"/>
    </source>
</evidence>
<accession>A0A835LDP2</accession>
<evidence type="ECO:0000259" key="3">
    <source>
        <dbReference type="Pfam" id="PF22754"/>
    </source>
</evidence>
<reference evidence="4 5" key="1">
    <citation type="submission" date="2020-10" db="EMBL/GenBank/DDBJ databases">
        <title>The Coptis chinensis genome and diversification of protoberbering-type alkaloids.</title>
        <authorList>
            <person name="Wang B."/>
            <person name="Shu S."/>
            <person name="Song C."/>
            <person name="Liu Y."/>
        </authorList>
    </citation>
    <scope>NUCLEOTIDE SEQUENCE [LARGE SCALE GENOMIC DNA]</scope>
    <source>
        <strain evidence="4">HL-2020</strain>
        <tissue evidence="4">Leaf</tissue>
    </source>
</reference>
<protein>
    <recommendedName>
        <fullName evidence="3">Plant bHLH transcription factor ACT-like domain-containing protein</fullName>
    </recommendedName>
</protein>
<name>A0A835LDP2_9MAGN</name>
<dbReference type="OrthoDB" id="690068at2759"/>
<dbReference type="InterPro" id="IPR051358">
    <property type="entry name" value="TF_AMS/ICE1/BHLH6-like"/>
</dbReference>
<evidence type="ECO:0000256" key="1">
    <source>
        <dbReference type="ARBA" id="ARBA00004123"/>
    </source>
</evidence>
<dbReference type="GO" id="GO:0003700">
    <property type="term" value="F:DNA-binding transcription factor activity"/>
    <property type="evidence" value="ECO:0007669"/>
    <property type="project" value="TreeGrafter"/>
</dbReference>